<comment type="caution">
    <text evidence="1">The sequence shown here is derived from an EMBL/GenBank/DDBJ whole genome shotgun (WGS) entry which is preliminary data.</text>
</comment>
<organism evidence="1">
    <name type="scientific">Zea mays</name>
    <name type="common">Maize</name>
    <dbReference type="NCBI Taxonomy" id="4577"/>
    <lineage>
        <taxon>Eukaryota</taxon>
        <taxon>Viridiplantae</taxon>
        <taxon>Streptophyta</taxon>
        <taxon>Embryophyta</taxon>
        <taxon>Tracheophyta</taxon>
        <taxon>Spermatophyta</taxon>
        <taxon>Magnoliopsida</taxon>
        <taxon>Liliopsida</taxon>
        <taxon>Poales</taxon>
        <taxon>Poaceae</taxon>
        <taxon>PACMAD clade</taxon>
        <taxon>Panicoideae</taxon>
        <taxon>Andropogonodae</taxon>
        <taxon>Andropogoneae</taxon>
        <taxon>Tripsacinae</taxon>
        <taxon>Zea</taxon>
    </lineage>
</organism>
<dbReference type="AlphaFoldDB" id="A0A317YF43"/>
<protein>
    <submittedName>
        <fullName evidence="1">Uncharacterized protein</fullName>
    </submittedName>
</protein>
<gene>
    <name evidence="1" type="ORF">Zm00014a_033048</name>
</gene>
<proteinExistence type="predicted"/>
<dbReference type="Proteomes" id="UP000251960">
    <property type="component" value="Chromosome 1"/>
</dbReference>
<name>A0A317YF43_MAIZE</name>
<reference evidence="1" key="1">
    <citation type="journal article" date="2018" name="Nat. Genet.">
        <title>Extensive intraspecific gene order and gene structural variations between Mo17 and other maize genomes.</title>
        <authorList>
            <person name="Sun S."/>
            <person name="Zhou Y."/>
            <person name="Chen J."/>
            <person name="Shi J."/>
            <person name="Zhao H."/>
            <person name="Zhao H."/>
            <person name="Song W."/>
            <person name="Zhang M."/>
            <person name="Cui Y."/>
            <person name="Dong X."/>
            <person name="Liu H."/>
            <person name="Ma X."/>
            <person name="Jiao Y."/>
            <person name="Wang B."/>
            <person name="Wei X."/>
            <person name="Stein J.C."/>
            <person name="Glaubitz J.C."/>
            <person name="Lu F."/>
            <person name="Yu G."/>
            <person name="Liang C."/>
            <person name="Fengler K."/>
            <person name="Li B."/>
            <person name="Rafalski A."/>
            <person name="Schnable P.S."/>
            <person name="Ware D.H."/>
            <person name="Buckler E.S."/>
            <person name="Lai J."/>
        </authorList>
    </citation>
    <scope>NUCLEOTIDE SEQUENCE [LARGE SCALE GENOMIC DNA]</scope>
    <source>
        <tissue evidence="1">Seedling</tissue>
    </source>
</reference>
<dbReference type="EMBL" id="NCVQ01000001">
    <property type="protein sequence ID" value="PWZ56716.1"/>
    <property type="molecule type" value="Genomic_DNA"/>
</dbReference>
<evidence type="ECO:0000313" key="1">
    <source>
        <dbReference type="EMBL" id="PWZ56716.1"/>
    </source>
</evidence>
<accession>A0A317YF43</accession>
<sequence length="26" mass="3096">MERLRPRPEDFGEPNGSIFFCIISHF</sequence>